<dbReference type="PANTHER" id="PTHR33795:SF1">
    <property type="entry name" value="INSERTION ELEMENT IS150 PROTEIN INSJ"/>
    <property type="match status" value="1"/>
</dbReference>
<evidence type="ECO:0000256" key="1">
    <source>
        <dbReference type="ARBA" id="ARBA00038232"/>
    </source>
</evidence>
<accession>A0A942YH82</accession>
<dbReference type="Proteomes" id="UP000681414">
    <property type="component" value="Unassembled WGS sequence"/>
</dbReference>
<organism evidence="3 4">
    <name type="scientific">Lederbergia citri</name>
    <dbReference type="NCBI Taxonomy" id="2833580"/>
    <lineage>
        <taxon>Bacteria</taxon>
        <taxon>Bacillati</taxon>
        <taxon>Bacillota</taxon>
        <taxon>Bacilli</taxon>
        <taxon>Bacillales</taxon>
        <taxon>Bacillaceae</taxon>
        <taxon>Lederbergia</taxon>
    </lineage>
</organism>
<evidence type="ECO:0000259" key="2">
    <source>
        <dbReference type="Pfam" id="PF13518"/>
    </source>
</evidence>
<gene>
    <name evidence="3" type="ORF">KHA97_18260</name>
</gene>
<comment type="similarity">
    <text evidence="1">Belongs to the IS150/IS1296 orfA family.</text>
</comment>
<name>A0A942YH82_9BACI</name>
<dbReference type="EMBL" id="JAGYPG010000003">
    <property type="protein sequence ID" value="MBS4196998.1"/>
    <property type="molecule type" value="Genomic_DNA"/>
</dbReference>
<dbReference type="InterPro" id="IPR036388">
    <property type="entry name" value="WH-like_DNA-bd_sf"/>
</dbReference>
<protein>
    <recommendedName>
        <fullName evidence="2">Insertion element IS150 protein InsJ-like helix-turn-helix domain-containing protein</fullName>
    </recommendedName>
</protein>
<dbReference type="InterPro" id="IPR010921">
    <property type="entry name" value="Trp_repressor/repl_initiator"/>
</dbReference>
<evidence type="ECO:0000313" key="3">
    <source>
        <dbReference type="EMBL" id="MBS4196998.1"/>
    </source>
</evidence>
<feature type="domain" description="Insertion element IS150 protein InsJ-like helix-turn-helix" evidence="2">
    <location>
        <begin position="10"/>
        <end position="56"/>
    </location>
</feature>
<proteinExistence type="inferred from homology"/>
<dbReference type="AlphaFoldDB" id="A0A942YH82"/>
<dbReference type="GO" id="GO:0043565">
    <property type="term" value="F:sequence-specific DNA binding"/>
    <property type="evidence" value="ECO:0007669"/>
    <property type="project" value="InterPro"/>
</dbReference>
<comment type="caution">
    <text evidence="3">The sequence shown here is derived from an EMBL/GenBank/DDBJ whole genome shotgun (WGS) entry which is preliminary data.</text>
</comment>
<dbReference type="RefSeq" id="WP_325167493.1">
    <property type="nucleotide sequence ID" value="NZ_JAGYPG010000003.1"/>
</dbReference>
<dbReference type="SUPFAM" id="SSF48295">
    <property type="entry name" value="TrpR-like"/>
    <property type="match status" value="2"/>
</dbReference>
<dbReference type="PANTHER" id="PTHR33795">
    <property type="entry name" value="INSERTION ELEMENT IS150 PROTEIN INSJ"/>
    <property type="match status" value="1"/>
</dbReference>
<keyword evidence="4" id="KW-1185">Reference proteome</keyword>
<reference evidence="3 4" key="1">
    <citation type="submission" date="2021-05" db="EMBL/GenBank/DDBJ databases">
        <title>Novel Bacillus species.</title>
        <authorList>
            <person name="Liu G."/>
        </authorList>
    </citation>
    <scope>NUCLEOTIDE SEQUENCE [LARGE SCALE GENOMIC DNA]</scope>
    <source>
        <strain evidence="4">FJAT-49780</strain>
    </source>
</reference>
<evidence type="ECO:0000313" key="4">
    <source>
        <dbReference type="Proteomes" id="UP000681414"/>
    </source>
</evidence>
<dbReference type="InterPro" id="IPR052057">
    <property type="entry name" value="IS150/IS1296_orfA-like"/>
</dbReference>
<dbReference type="InterPro" id="IPR055247">
    <property type="entry name" value="InsJ-like_HTH"/>
</dbReference>
<dbReference type="Pfam" id="PF13518">
    <property type="entry name" value="HTH_28"/>
    <property type="match status" value="1"/>
</dbReference>
<sequence length="114" mass="13453">MGKSAFSAQEKYELILAFNERQTSIQDFCSQYNISDETMKEWIYLYQKYGIEGLNKFGKWKRYSKEVKTAAVLDYLSGNDSLMGIVHKYELSSTSVLRQWINNYNNHRDLIETQ</sequence>
<feature type="non-terminal residue" evidence="3">
    <location>
        <position position="114"/>
    </location>
</feature>
<dbReference type="Gene3D" id="1.10.10.10">
    <property type="entry name" value="Winged helix-like DNA-binding domain superfamily/Winged helix DNA-binding domain"/>
    <property type="match status" value="2"/>
</dbReference>